<gene>
    <name evidence="1" type="ORF">NUW58_g3617</name>
</gene>
<evidence type="ECO:0000313" key="2">
    <source>
        <dbReference type="Proteomes" id="UP001143856"/>
    </source>
</evidence>
<name>A0ACC1PA51_9PEZI</name>
<comment type="caution">
    <text evidence="1">The sequence shown here is derived from an EMBL/GenBank/DDBJ whole genome shotgun (WGS) entry which is preliminary data.</text>
</comment>
<evidence type="ECO:0000313" key="1">
    <source>
        <dbReference type="EMBL" id="KAJ2989153.1"/>
    </source>
</evidence>
<accession>A0ACC1PA51</accession>
<protein>
    <submittedName>
        <fullName evidence="1">Uncharacterized protein</fullName>
    </submittedName>
</protein>
<proteinExistence type="predicted"/>
<reference evidence="1" key="1">
    <citation type="submission" date="2022-10" db="EMBL/GenBank/DDBJ databases">
        <title>Genome Sequence of Xylaria curta.</title>
        <authorList>
            <person name="Buettner E."/>
        </authorList>
    </citation>
    <scope>NUCLEOTIDE SEQUENCE</scope>
    <source>
        <strain evidence="1">Babe10</strain>
    </source>
</reference>
<keyword evidence="2" id="KW-1185">Reference proteome</keyword>
<organism evidence="1 2">
    <name type="scientific">Xylaria curta</name>
    <dbReference type="NCBI Taxonomy" id="42375"/>
    <lineage>
        <taxon>Eukaryota</taxon>
        <taxon>Fungi</taxon>
        <taxon>Dikarya</taxon>
        <taxon>Ascomycota</taxon>
        <taxon>Pezizomycotina</taxon>
        <taxon>Sordariomycetes</taxon>
        <taxon>Xylariomycetidae</taxon>
        <taxon>Xylariales</taxon>
        <taxon>Xylariaceae</taxon>
        <taxon>Xylaria</taxon>
    </lineage>
</organism>
<dbReference type="Proteomes" id="UP001143856">
    <property type="component" value="Unassembled WGS sequence"/>
</dbReference>
<dbReference type="EMBL" id="JAPDGR010000561">
    <property type="protein sequence ID" value="KAJ2989153.1"/>
    <property type="molecule type" value="Genomic_DNA"/>
</dbReference>
<sequence length="232" mass="25726">MAEGSNDNVNKRSSNDPLMFLRGAGYIAQGFPAPGLRRTVRHITGHNSDGKGIFLSTDCGDHHRIIGDQQALGNILYSTSETPVDMTEDKDLIHAKDHEANIPTYPLYRNCTANTKKPPLHYHNGSVLRMIDFSPGLVSPMHRAVSLDYGVVLEGEFEMILDSGETRIMRQGDVSINRGCAHTWRNITGNGALPGRMLYVLLDSKPVITAKGEELGEYLAELAPYYERDQKE</sequence>